<keyword evidence="3" id="KW-1185">Reference proteome</keyword>
<evidence type="ECO:0000313" key="2">
    <source>
        <dbReference type="EMBL" id="ORY53113.1"/>
    </source>
</evidence>
<evidence type="ECO:0000313" key="3">
    <source>
        <dbReference type="Proteomes" id="UP000193642"/>
    </source>
</evidence>
<accession>A0A1Y2D1D9</accession>
<feature type="region of interest" description="Disordered" evidence="1">
    <location>
        <begin position="1"/>
        <end position="75"/>
    </location>
</feature>
<protein>
    <submittedName>
        <fullName evidence="2">Uncharacterized protein</fullName>
    </submittedName>
</protein>
<proteinExistence type="predicted"/>
<dbReference type="AlphaFoldDB" id="A0A1Y2D1D9"/>
<dbReference type="Proteomes" id="UP000193642">
    <property type="component" value="Unassembled WGS sequence"/>
</dbReference>
<evidence type="ECO:0000256" key="1">
    <source>
        <dbReference type="SAM" id="MobiDB-lite"/>
    </source>
</evidence>
<organism evidence="2 3">
    <name type="scientific">Rhizoclosmatium globosum</name>
    <dbReference type="NCBI Taxonomy" id="329046"/>
    <lineage>
        <taxon>Eukaryota</taxon>
        <taxon>Fungi</taxon>
        <taxon>Fungi incertae sedis</taxon>
        <taxon>Chytridiomycota</taxon>
        <taxon>Chytridiomycota incertae sedis</taxon>
        <taxon>Chytridiomycetes</taxon>
        <taxon>Chytridiales</taxon>
        <taxon>Chytriomycetaceae</taxon>
        <taxon>Rhizoclosmatium</taxon>
    </lineage>
</organism>
<feature type="compositionally biased region" description="Low complexity" evidence="1">
    <location>
        <begin position="1"/>
        <end position="37"/>
    </location>
</feature>
<dbReference type="Pfam" id="PF05032">
    <property type="entry name" value="Spo12"/>
    <property type="match status" value="1"/>
</dbReference>
<dbReference type="InterPro" id="IPR007727">
    <property type="entry name" value="Spo12"/>
</dbReference>
<comment type="caution">
    <text evidence="2">The sequence shown here is derived from an EMBL/GenBank/DDBJ whole genome shotgun (WGS) entry which is preliminary data.</text>
</comment>
<reference evidence="2 3" key="1">
    <citation type="submission" date="2016-07" db="EMBL/GenBank/DDBJ databases">
        <title>Pervasive Adenine N6-methylation of Active Genes in Fungi.</title>
        <authorList>
            <consortium name="DOE Joint Genome Institute"/>
            <person name="Mondo S.J."/>
            <person name="Dannebaum R.O."/>
            <person name="Kuo R.C."/>
            <person name="Labutti K."/>
            <person name="Haridas S."/>
            <person name="Kuo A."/>
            <person name="Salamov A."/>
            <person name="Ahrendt S.R."/>
            <person name="Lipzen A."/>
            <person name="Sullivan W."/>
            <person name="Andreopoulos W.B."/>
            <person name="Clum A."/>
            <person name="Lindquist E."/>
            <person name="Daum C."/>
            <person name="Ramamoorthy G.K."/>
            <person name="Gryganskyi A."/>
            <person name="Culley D."/>
            <person name="Magnuson J.K."/>
            <person name="James T.Y."/>
            <person name="O'Malley M.A."/>
            <person name="Stajich J.E."/>
            <person name="Spatafora J.W."/>
            <person name="Visel A."/>
            <person name="Grigoriev I.V."/>
        </authorList>
    </citation>
    <scope>NUCLEOTIDE SEQUENCE [LARGE SCALE GENOMIC DNA]</scope>
    <source>
        <strain evidence="2 3">JEL800</strain>
    </source>
</reference>
<feature type="compositionally biased region" description="Polar residues" evidence="1">
    <location>
        <begin position="64"/>
        <end position="75"/>
    </location>
</feature>
<dbReference type="EMBL" id="MCGO01000002">
    <property type="protein sequence ID" value="ORY53113.1"/>
    <property type="molecule type" value="Genomic_DNA"/>
</dbReference>
<gene>
    <name evidence="2" type="ORF">BCR33DRAFT_711471</name>
</gene>
<sequence length="108" mass="11770">MDTDAHTATAAEGAASVAQPQQQQPPQQQQQQQQPQPVLDQMPTRSLPAKHPFFKQAGVGAKGSISSPTDQLMSPATQKIEAKRKHLMMNIKPKFLSEKLKESSNGPQ</sequence>
<dbReference type="OrthoDB" id="5578329at2759"/>
<name>A0A1Y2D1D9_9FUNG</name>